<dbReference type="Pfam" id="PF00756">
    <property type="entry name" value="Esterase"/>
    <property type="match status" value="1"/>
</dbReference>
<organism evidence="1">
    <name type="scientific">marine metagenome</name>
    <dbReference type="NCBI Taxonomy" id="408172"/>
    <lineage>
        <taxon>unclassified sequences</taxon>
        <taxon>metagenomes</taxon>
        <taxon>ecological metagenomes</taxon>
    </lineage>
</organism>
<gene>
    <name evidence="1" type="ORF">METZ01_LOCUS67221</name>
</gene>
<protein>
    <recommendedName>
        <fullName evidence="2">Esterase</fullName>
    </recommendedName>
</protein>
<dbReference type="InterPro" id="IPR050583">
    <property type="entry name" value="Mycobacterial_A85_antigen"/>
</dbReference>
<dbReference type="InterPro" id="IPR029058">
    <property type="entry name" value="AB_hydrolase_fold"/>
</dbReference>
<dbReference type="SUPFAM" id="SSF53474">
    <property type="entry name" value="alpha/beta-Hydrolases"/>
    <property type="match status" value="1"/>
</dbReference>
<feature type="non-terminal residue" evidence="1">
    <location>
        <position position="138"/>
    </location>
</feature>
<dbReference type="InterPro" id="IPR000801">
    <property type="entry name" value="Esterase-like"/>
</dbReference>
<proteinExistence type="predicted"/>
<dbReference type="Gene3D" id="3.40.50.1820">
    <property type="entry name" value="alpha/beta hydrolase"/>
    <property type="match status" value="1"/>
</dbReference>
<dbReference type="GO" id="GO:0016747">
    <property type="term" value="F:acyltransferase activity, transferring groups other than amino-acyl groups"/>
    <property type="evidence" value="ECO:0007669"/>
    <property type="project" value="TreeGrafter"/>
</dbReference>
<dbReference type="PANTHER" id="PTHR48098:SF1">
    <property type="entry name" value="DIACYLGLYCEROL ACYLTRANSFERASE_MYCOLYLTRANSFERASE AG85A"/>
    <property type="match status" value="1"/>
</dbReference>
<sequence>MRIMRVILLIMIFSTVSTVKADVITSYFYSDALGYDMYYQIVLPPSYESNPDSTYPSIYFLHGFGLDYSWYGSVVSVFEDMVASGEIRESILIKPDGFVTPYLGSMYTNSDYNGQFEDYIVQDLISHIDGSYNTIDHS</sequence>
<name>A0A381THW5_9ZZZZ</name>
<dbReference type="AlphaFoldDB" id="A0A381THW5"/>
<evidence type="ECO:0000313" key="1">
    <source>
        <dbReference type="EMBL" id="SVA14367.1"/>
    </source>
</evidence>
<evidence type="ECO:0008006" key="2">
    <source>
        <dbReference type="Google" id="ProtNLM"/>
    </source>
</evidence>
<accession>A0A381THW5</accession>
<dbReference type="EMBL" id="UINC01004442">
    <property type="protein sequence ID" value="SVA14367.1"/>
    <property type="molecule type" value="Genomic_DNA"/>
</dbReference>
<reference evidence="1" key="1">
    <citation type="submission" date="2018-05" db="EMBL/GenBank/DDBJ databases">
        <authorList>
            <person name="Lanie J.A."/>
            <person name="Ng W.-L."/>
            <person name="Kazmierczak K.M."/>
            <person name="Andrzejewski T.M."/>
            <person name="Davidsen T.M."/>
            <person name="Wayne K.J."/>
            <person name="Tettelin H."/>
            <person name="Glass J.I."/>
            <person name="Rusch D."/>
            <person name="Podicherti R."/>
            <person name="Tsui H.-C.T."/>
            <person name="Winkler M.E."/>
        </authorList>
    </citation>
    <scope>NUCLEOTIDE SEQUENCE</scope>
</reference>
<dbReference type="PANTHER" id="PTHR48098">
    <property type="entry name" value="ENTEROCHELIN ESTERASE-RELATED"/>
    <property type="match status" value="1"/>
</dbReference>